<dbReference type="SUPFAM" id="SSF55785">
    <property type="entry name" value="PYP-like sensor domain (PAS domain)"/>
    <property type="match status" value="1"/>
</dbReference>
<evidence type="ECO:0000313" key="17">
    <source>
        <dbReference type="Proteomes" id="UP000627715"/>
    </source>
</evidence>
<dbReference type="Gene3D" id="3.30.450.20">
    <property type="entry name" value="PAS domain"/>
    <property type="match status" value="1"/>
</dbReference>
<dbReference type="InterPro" id="IPR000014">
    <property type="entry name" value="PAS"/>
</dbReference>
<organism evidence="16 17">
    <name type="scientific">Pseudohongiella nitratireducens</name>
    <dbReference type="NCBI Taxonomy" id="1768907"/>
    <lineage>
        <taxon>Bacteria</taxon>
        <taxon>Pseudomonadati</taxon>
        <taxon>Pseudomonadota</taxon>
        <taxon>Gammaproteobacteria</taxon>
        <taxon>Pseudomonadales</taxon>
        <taxon>Pseudohongiellaceae</taxon>
        <taxon>Pseudohongiella</taxon>
    </lineage>
</organism>
<evidence type="ECO:0000259" key="15">
    <source>
        <dbReference type="PROSITE" id="PS50109"/>
    </source>
</evidence>
<dbReference type="CDD" id="cd00082">
    <property type="entry name" value="HisKA"/>
    <property type="match status" value="1"/>
</dbReference>
<dbReference type="GO" id="GO:0000155">
    <property type="term" value="F:phosphorelay sensor kinase activity"/>
    <property type="evidence" value="ECO:0007669"/>
    <property type="project" value="InterPro"/>
</dbReference>
<feature type="transmembrane region" description="Helical" evidence="14">
    <location>
        <begin position="239"/>
        <end position="261"/>
    </location>
</feature>
<evidence type="ECO:0000256" key="4">
    <source>
        <dbReference type="ARBA" id="ARBA00012438"/>
    </source>
</evidence>
<dbReference type="NCBIfam" id="TIGR00229">
    <property type="entry name" value="sensory_box"/>
    <property type="match status" value="1"/>
</dbReference>
<feature type="domain" description="Histidine kinase" evidence="15">
    <location>
        <begin position="753"/>
        <end position="969"/>
    </location>
</feature>
<feature type="transmembrane region" description="Helical" evidence="14">
    <location>
        <begin position="69"/>
        <end position="91"/>
    </location>
</feature>
<keyword evidence="13 14" id="KW-0472">Membrane</keyword>
<reference evidence="16" key="1">
    <citation type="journal article" date="2014" name="Int. J. Syst. Evol. Microbiol.">
        <title>Complete genome sequence of Corynebacterium casei LMG S-19264T (=DSM 44701T), isolated from a smear-ripened cheese.</title>
        <authorList>
            <consortium name="US DOE Joint Genome Institute (JGI-PGF)"/>
            <person name="Walter F."/>
            <person name="Albersmeier A."/>
            <person name="Kalinowski J."/>
            <person name="Ruckert C."/>
        </authorList>
    </citation>
    <scope>NUCLEOTIDE SEQUENCE</scope>
    <source>
        <strain evidence="16">CGMCC 1.15425</strain>
    </source>
</reference>
<keyword evidence="11 14" id="KW-1133">Transmembrane helix</keyword>
<evidence type="ECO:0000313" key="16">
    <source>
        <dbReference type="EMBL" id="GFZ78432.1"/>
    </source>
</evidence>
<dbReference type="EC" id="2.7.13.3" evidence="4"/>
<keyword evidence="7 14" id="KW-0812">Transmembrane</keyword>
<keyword evidence="9" id="KW-0418">Kinase</keyword>
<dbReference type="PROSITE" id="PS50283">
    <property type="entry name" value="NA_SOLUT_SYMP_3"/>
    <property type="match status" value="1"/>
</dbReference>
<dbReference type="PROSITE" id="PS50109">
    <property type="entry name" value="HIS_KIN"/>
    <property type="match status" value="1"/>
</dbReference>
<evidence type="ECO:0000256" key="2">
    <source>
        <dbReference type="ARBA" id="ARBA00004141"/>
    </source>
</evidence>
<dbReference type="OrthoDB" id="2521613at2"/>
<protein>
    <recommendedName>
        <fullName evidence="4">histidine kinase</fullName>
        <ecNumber evidence="4">2.7.13.3</ecNumber>
    </recommendedName>
</protein>
<comment type="similarity">
    <text evidence="3">Belongs to the sodium:solute symporter (SSF) (TC 2.A.21) family.</text>
</comment>
<keyword evidence="8" id="KW-0547">Nucleotide-binding</keyword>
<comment type="subcellular location">
    <subcellularLocation>
        <location evidence="2">Membrane</location>
        <topology evidence="2">Multi-pass membrane protein</topology>
    </subcellularLocation>
</comment>
<dbReference type="GO" id="GO:0005524">
    <property type="term" value="F:ATP binding"/>
    <property type="evidence" value="ECO:0007669"/>
    <property type="project" value="UniProtKB-KW"/>
</dbReference>
<keyword evidence="6" id="KW-0808">Transferase</keyword>
<feature type="transmembrane region" description="Helical" evidence="14">
    <location>
        <begin position="39"/>
        <end position="57"/>
    </location>
</feature>
<dbReference type="RefSeq" id="WP_068810419.1">
    <property type="nucleotide sequence ID" value="NZ_BMIY01000009.1"/>
</dbReference>
<reference evidence="16" key="2">
    <citation type="submission" date="2020-09" db="EMBL/GenBank/DDBJ databases">
        <authorList>
            <person name="Sun Q."/>
            <person name="Zhou Y."/>
        </authorList>
    </citation>
    <scope>NUCLEOTIDE SEQUENCE</scope>
    <source>
        <strain evidence="16">CGMCC 1.15425</strain>
    </source>
</reference>
<evidence type="ECO:0000256" key="5">
    <source>
        <dbReference type="ARBA" id="ARBA00022553"/>
    </source>
</evidence>
<dbReference type="AlphaFoldDB" id="A0A916QK14"/>
<dbReference type="InterPro" id="IPR036097">
    <property type="entry name" value="HisK_dim/P_sf"/>
</dbReference>
<feature type="transmembrane region" description="Helical" evidence="14">
    <location>
        <begin position="6"/>
        <end position="27"/>
    </location>
</feature>
<evidence type="ECO:0000256" key="10">
    <source>
        <dbReference type="ARBA" id="ARBA00022840"/>
    </source>
</evidence>
<keyword evidence="12" id="KW-0902">Two-component regulatory system</keyword>
<evidence type="ECO:0000256" key="3">
    <source>
        <dbReference type="ARBA" id="ARBA00006434"/>
    </source>
</evidence>
<dbReference type="PANTHER" id="PTHR43065">
    <property type="entry name" value="SENSOR HISTIDINE KINASE"/>
    <property type="match status" value="1"/>
</dbReference>
<proteinExistence type="inferred from homology"/>
<feature type="transmembrane region" description="Helical" evidence="14">
    <location>
        <begin position="402"/>
        <end position="420"/>
    </location>
</feature>
<evidence type="ECO:0000256" key="6">
    <source>
        <dbReference type="ARBA" id="ARBA00022679"/>
    </source>
</evidence>
<dbReference type="Pfam" id="PF00512">
    <property type="entry name" value="HisKA"/>
    <property type="match status" value="1"/>
</dbReference>
<feature type="transmembrane region" description="Helical" evidence="14">
    <location>
        <begin position="152"/>
        <end position="171"/>
    </location>
</feature>
<dbReference type="PRINTS" id="PR00344">
    <property type="entry name" value="BCTRLSENSOR"/>
</dbReference>
<dbReference type="Proteomes" id="UP000627715">
    <property type="component" value="Unassembled WGS sequence"/>
</dbReference>
<dbReference type="SUPFAM" id="SSF55874">
    <property type="entry name" value="ATPase domain of HSP90 chaperone/DNA topoisomerase II/histidine kinase"/>
    <property type="match status" value="1"/>
</dbReference>
<comment type="catalytic activity">
    <reaction evidence="1">
        <text>ATP + protein L-histidine = ADP + protein N-phospho-L-histidine.</text>
        <dbReference type="EC" id="2.7.13.3"/>
    </reaction>
</comment>
<comment type="caution">
    <text evidence="16">The sequence shown here is derived from an EMBL/GenBank/DDBJ whole genome shotgun (WGS) entry which is preliminary data.</text>
</comment>
<dbReference type="CDD" id="cd10322">
    <property type="entry name" value="SLC5sbd"/>
    <property type="match status" value="1"/>
</dbReference>
<dbReference type="InterPro" id="IPR004358">
    <property type="entry name" value="Sig_transdc_His_kin-like_C"/>
</dbReference>
<feature type="transmembrane region" description="Helical" evidence="14">
    <location>
        <begin position="112"/>
        <end position="132"/>
    </location>
</feature>
<dbReference type="InterPro" id="IPR036890">
    <property type="entry name" value="HATPase_C_sf"/>
</dbReference>
<name>A0A916QK14_9GAMM</name>
<keyword evidence="10" id="KW-0067">ATP-binding</keyword>
<dbReference type="GO" id="GO:0022857">
    <property type="term" value="F:transmembrane transporter activity"/>
    <property type="evidence" value="ECO:0007669"/>
    <property type="project" value="InterPro"/>
</dbReference>
<dbReference type="PANTHER" id="PTHR43065:SF10">
    <property type="entry name" value="PEROXIDE STRESS-ACTIVATED HISTIDINE KINASE MAK3"/>
    <property type="match status" value="1"/>
</dbReference>
<dbReference type="SMART" id="SM00091">
    <property type="entry name" value="PAS"/>
    <property type="match status" value="1"/>
</dbReference>
<dbReference type="InterPro" id="IPR035965">
    <property type="entry name" value="PAS-like_dom_sf"/>
</dbReference>
<evidence type="ECO:0000256" key="1">
    <source>
        <dbReference type="ARBA" id="ARBA00000085"/>
    </source>
</evidence>
<dbReference type="InterPro" id="IPR003594">
    <property type="entry name" value="HATPase_dom"/>
</dbReference>
<dbReference type="InterPro" id="IPR038377">
    <property type="entry name" value="Na/Glc_symporter_sf"/>
</dbReference>
<keyword evidence="17" id="KW-1185">Reference proteome</keyword>
<dbReference type="CDD" id="cd00075">
    <property type="entry name" value="HATPase"/>
    <property type="match status" value="1"/>
</dbReference>
<evidence type="ECO:0000256" key="8">
    <source>
        <dbReference type="ARBA" id="ARBA00022741"/>
    </source>
</evidence>
<dbReference type="SMART" id="SM00388">
    <property type="entry name" value="HisKA"/>
    <property type="match status" value="1"/>
</dbReference>
<dbReference type="InterPro" id="IPR003661">
    <property type="entry name" value="HisK_dim/P_dom"/>
</dbReference>
<evidence type="ECO:0000256" key="13">
    <source>
        <dbReference type="ARBA" id="ARBA00023136"/>
    </source>
</evidence>
<evidence type="ECO:0000256" key="14">
    <source>
        <dbReference type="SAM" id="Phobius"/>
    </source>
</evidence>
<keyword evidence="5" id="KW-0597">Phosphoprotein</keyword>
<dbReference type="GO" id="GO:0016020">
    <property type="term" value="C:membrane"/>
    <property type="evidence" value="ECO:0007669"/>
    <property type="project" value="UniProtKB-SubCell"/>
</dbReference>
<feature type="transmembrane region" description="Helical" evidence="14">
    <location>
        <begin position="465"/>
        <end position="482"/>
    </location>
</feature>
<feature type="transmembrane region" description="Helical" evidence="14">
    <location>
        <begin position="374"/>
        <end position="390"/>
    </location>
</feature>
<sequence>MNFELSTIFAVGAGYLCVLFAIAYITDRGWIPEKVVHHPVVYVLSLGVFASVWSYYASTGSAYRDGFGYLAPFIGISLAFLLSPLLLRPILNLTKNFQLSSLADLLAFRYRSPWAGTITTLVMLMGVMPLLSLQIQAVANTVRLLAPDSSETIMAVVFCIMITLFSIFFGTGKGSGRERHEGLVVTIAFESVVKLLALLVLGFFAVYKGFGGFAEMEAWLNTQPELLQRLKEPAPPGTYHVTALIFFTAAVATPHMFYIIFHENNHPRALNTASWGLPFYFLLLGLPVLPILWAALSINSQFAIEYFQITLGYDLGAPVFSLIGFIGGLSAASGLMIVITLSLSTMCLNHLILPIWQPTARQDIYRWLLWKRRLLIAALIWGGFLFYYLPNDSQNIRAVSNIGLIGSLQFLPAIIALLYWPRGNKVGFMSGLAVGTSIWLIFLFLPVSSGIDLIPAWDLSTREVSAISLLCNVLTFMVVSFLSQSSNEERISADICSVDNLRRQHRARLTAGSPEEFIRQLTKPLGERTATREVMQALRDLNMESNDHRPKSLRLLRGRLEANLSGLLGPAIAHDLIDRFLPYTADSEPGASDLAAIETRIEAYRSNLSGMAADLDNLRRYHRQILLDLPLGVCSLGPDDQIIMWNHAMADMTGTPSDEAAGLHLSEIGEPWHSMLYKFRDNDAPHQHKVTVNIKGNKRFISLHKAVIEKSDSPRVRHDGVIILLEDLTDTELLEEELAHSERLASIGRLAAGVAHEIGNPITGIACLAQNIRDETSNDELRNMARQIIEQTDRTSRIVQSLVNFAHSGSNNRSEQRMEVVHVAECIDEAITLVKLNRKGKHMQFDVQCEANARLKGDSQQLLQILVNLINNARDASPEESTITIQCEHIAASVQVSVSDEGSGIPETIRDRVFEPFFTTKEPGEGTGLGLSLVYSLVENLNGHIDIMLASERKQNPGTRVTLSFPAYEAKEDDSVLRDSPEKA</sequence>
<gene>
    <name evidence="16" type="primary">cbrA</name>
    <name evidence="16" type="ORF">GCM10011403_21850</name>
</gene>
<evidence type="ECO:0000256" key="11">
    <source>
        <dbReference type="ARBA" id="ARBA00022989"/>
    </source>
</evidence>
<evidence type="ECO:0000256" key="7">
    <source>
        <dbReference type="ARBA" id="ARBA00022692"/>
    </source>
</evidence>
<dbReference type="Gene3D" id="3.30.565.10">
    <property type="entry name" value="Histidine kinase-like ATPase, C-terminal domain"/>
    <property type="match status" value="1"/>
</dbReference>
<evidence type="ECO:0000256" key="12">
    <source>
        <dbReference type="ARBA" id="ARBA00023012"/>
    </source>
</evidence>
<dbReference type="Pfam" id="PF02518">
    <property type="entry name" value="HATPase_c"/>
    <property type="match status" value="1"/>
</dbReference>
<dbReference type="InterPro" id="IPR005467">
    <property type="entry name" value="His_kinase_dom"/>
</dbReference>
<feature type="transmembrane region" description="Helical" evidence="14">
    <location>
        <begin position="273"/>
        <end position="296"/>
    </location>
</feature>
<dbReference type="EMBL" id="BMIY01000009">
    <property type="protein sequence ID" value="GFZ78432.1"/>
    <property type="molecule type" value="Genomic_DNA"/>
</dbReference>
<dbReference type="InterPro" id="IPR001734">
    <property type="entry name" value="Na/solute_symporter"/>
</dbReference>
<dbReference type="Gene3D" id="1.10.287.130">
    <property type="match status" value="1"/>
</dbReference>
<dbReference type="Gene3D" id="1.20.1730.10">
    <property type="entry name" value="Sodium/glucose cotransporter"/>
    <property type="match status" value="1"/>
</dbReference>
<accession>A0A916QK14</accession>
<feature type="transmembrane region" description="Helical" evidence="14">
    <location>
        <begin position="320"/>
        <end position="353"/>
    </location>
</feature>
<dbReference type="SUPFAM" id="SSF47384">
    <property type="entry name" value="Homodimeric domain of signal transducing histidine kinase"/>
    <property type="match status" value="1"/>
</dbReference>
<feature type="transmembrane region" description="Helical" evidence="14">
    <location>
        <begin position="183"/>
        <end position="207"/>
    </location>
</feature>
<dbReference type="SMART" id="SM00387">
    <property type="entry name" value="HATPase_c"/>
    <property type="match status" value="1"/>
</dbReference>
<evidence type="ECO:0000256" key="9">
    <source>
        <dbReference type="ARBA" id="ARBA00022777"/>
    </source>
</evidence>